<dbReference type="eggNOG" id="arCOG00349">
    <property type="taxonomic scope" value="Archaea"/>
</dbReference>
<dbReference type="InterPro" id="IPR051269">
    <property type="entry name" value="Fe-S_cluster_ET"/>
</dbReference>
<dbReference type="Pfam" id="PF13459">
    <property type="entry name" value="Fer4_15"/>
    <property type="match status" value="1"/>
</dbReference>
<dbReference type="Gene3D" id="3.30.70.20">
    <property type="match status" value="1"/>
</dbReference>
<accession>B8GFM3</accession>
<dbReference type="PRINTS" id="PR00352">
    <property type="entry name" value="3FE4SFRDOXIN"/>
</dbReference>
<reference evidence="9 10" key="1">
    <citation type="journal article" date="2015" name="Genome Announc.">
        <title>Complete Genome Sequence of Methanosphaerula palustris E1-9CT, a Hydrogenotrophic Methanogen Isolated from a Minerotrophic Fen Peatland.</title>
        <authorList>
            <person name="Cadillo-Quiroz H."/>
            <person name="Browne P."/>
            <person name="Kyrpides N."/>
            <person name="Woyke T."/>
            <person name="Goodwin L."/>
            <person name="Detter C."/>
            <person name="Yavitt J.B."/>
            <person name="Zinder S.H."/>
        </authorList>
    </citation>
    <scope>NUCLEOTIDE SEQUENCE [LARGE SCALE GENOMIC DNA]</scope>
    <source>
        <strain evidence="10">ATCC BAA-1556 / DSM 19958 / E1-9c</strain>
    </source>
</reference>
<evidence type="ECO:0000256" key="4">
    <source>
        <dbReference type="ARBA" id="ARBA00022982"/>
    </source>
</evidence>
<evidence type="ECO:0000256" key="5">
    <source>
        <dbReference type="ARBA" id="ARBA00023004"/>
    </source>
</evidence>
<dbReference type="HOGENOM" id="CLU_139698_9_1_2"/>
<comment type="function">
    <text evidence="7">Ferredoxins are iron-sulfur proteins that transfer electrons in a wide variety of metabolic reactions.</text>
</comment>
<gene>
    <name evidence="9" type="ordered locus">Mpal_0705</name>
</gene>
<keyword evidence="6 7" id="KW-0411">Iron-sulfur</keyword>
<dbReference type="GO" id="GO:0005506">
    <property type="term" value="F:iron ion binding"/>
    <property type="evidence" value="ECO:0007669"/>
    <property type="project" value="UniProtKB-UniRule"/>
</dbReference>
<dbReference type="EMBL" id="CP001338">
    <property type="protein sequence ID" value="ACL16071.1"/>
    <property type="molecule type" value="Genomic_DNA"/>
</dbReference>
<dbReference type="KEGG" id="mpl:Mpal_0705"/>
<dbReference type="PANTHER" id="PTHR36923">
    <property type="entry name" value="FERREDOXIN"/>
    <property type="match status" value="1"/>
</dbReference>
<dbReference type="SUPFAM" id="SSF54862">
    <property type="entry name" value="4Fe-4S ferredoxins"/>
    <property type="match status" value="1"/>
</dbReference>
<keyword evidence="4 7" id="KW-0249">Electron transport</keyword>
<evidence type="ECO:0000256" key="3">
    <source>
        <dbReference type="ARBA" id="ARBA00022723"/>
    </source>
</evidence>
<dbReference type="GO" id="GO:0051536">
    <property type="term" value="F:iron-sulfur cluster binding"/>
    <property type="evidence" value="ECO:0007669"/>
    <property type="project" value="UniProtKB-KW"/>
</dbReference>
<protein>
    <recommendedName>
        <fullName evidence="7">Ferredoxin</fullName>
    </recommendedName>
</protein>
<keyword evidence="10" id="KW-1185">Reference proteome</keyword>
<evidence type="ECO:0000256" key="1">
    <source>
        <dbReference type="ARBA" id="ARBA00001966"/>
    </source>
</evidence>
<dbReference type="STRING" id="521011.Mpal_0705"/>
<dbReference type="GO" id="GO:0016491">
    <property type="term" value="F:oxidoreductase activity"/>
    <property type="evidence" value="ECO:0007669"/>
    <property type="project" value="UniProtKB-ARBA"/>
</dbReference>
<evidence type="ECO:0000256" key="7">
    <source>
        <dbReference type="RuleBase" id="RU368020"/>
    </source>
</evidence>
<dbReference type="RefSeq" id="WP_012617390.1">
    <property type="nucleotide sequence ID" value="NC_011832.1"/>
</dbReference>
<dbReference type="InterPro" id="IPR017900">
    <property type="entry name" value="4Fe4S_Fe_S_CS"/>
</dbReference>
<evidence type="ECO:0000313" key="9">
    <source>
        <dbReference type="EMBL" id="ACL16071.1"/>
    </source>
</evidence>
<name>B8GFM3_METPE</name>
<keyword evidence="2 7" id="KW-0813">Transport</keyword>
<dbReference type="PANTHER" id="PTHR36923:SF3">
    <property type="entry name" value="FERREDOXIN"/>
    <property type="match status" value="1"/>
</dbReference>
<dbReference type="InterPro" id="IPR001080">
    <property type="entry name" value="3Fe4S_ferredoxin"/>
</dbReference>
<organism evidence="9 10">
    <name type="scientific">Methanosphaerula palustris (strain ATCC BAA-1556 / DSM 19958 / E1-9c)</name>
    <dbReference type="NCBI Taxonomy" id="521011"/>
    <lineage>
        <taxon>Archaea</taxon>
        <taxon>Methanobacteriati</taxon>
        <taxon>Methanobacteriota</taxon>
        <taxon>Stenosarchaea group</taxon>
        <taxon>Methanomicrobia</taxon>
        <taxon>Methanomicrobiales</taxon>
        <taxon>Methanoregulaceae</taxon>
        <taxon>Methanosphaerula</taxon>
    </lineage>
</organism>
<sequence>MPTVTINREECTSCTSCWETCPEVFEEDPKDGKSRITEAFSTGGNPAEGKVSTELLACAQDAADSCPVEIITVEV</sequence>
<dbReference type="PROSITE" id="PS51379">
    <property type="entry name" value="4FE4S_FER_2"/>
    <property type="match status" value="1"/>
</dbReference>
<dbReference type="OrthoDB" id="5583at2157"/>
<dbReference type="GO" id="GO:0009055">
    <property type="term" value="F:electron transfer activity"/>
    <property type="evidence" value="ECO:0007669"/>
    <property type="project" value="UniProtKB-UniRule"/>
</dbReference>
<dbReference type="PROSITE" id="PS00198">
    <property type="entry name" value="4FE4S_FER_1"/>
    <property type="match status" value="1"/>
</dbReference>
<dbReference type="Proteomes" id="UP000002457">
    <property type="component" value="Chromosome"/>
</dbReference>
<feature type="domain" description="4Fe-4S ferredoxin-type" evidence="8">
    <location>
        <begin position="2"/>
        <end position="30"/>
    </location>
</feature>
<comment type="cofactor">
    <cofactor evidence="1">
        <name>[4Fe-4S] cluster</name>
        <dbReference type="ChEBI" id="CHEBI:49883"/>
    </cofactor>
</comment>
<keyword evidence="3 7" id="KW-0479">Metal-binding</keyword>
<dbReference type="GeneID" id="7271851"/>
<dbReference type="AlphaFoldDB" id="B8GFM3"/>
<evidence type="ECO:0000259" key="8">
    <source>
        <dbReference type="PROSITE" id="PS51379"/>
    </source>
</evidence>
<evidence type="ECO:0000256" key="2">
    <source>
        <dbReference type="ARBA" id="ARBA00022448"/>
    </source>
</evidence>
<dbReference type="InterPro" id="IPR017896">
    <property type="entry name" value="4Fe4S_Fe-S-bd"/>
</dbReference>
<proteinExistence type="predicted"/>
<keyword evidence="5 7" id="KW-0408">Iron</keyword>
<evidence type="ECO:0000313" key="10">
    <source>
        <dbReference type="Proteomes" id="UP000002457"/>
    </source>
</evidence>
<evidence type="ECO:0000256" key="6">
    <source>
        <dbReference type="ARBA" id="ARBA00023014"/>
    </source>
</evidence>